<reference evidence="1 2" key="1">
    <citation type="journal article" date="2006" name="Science">
        <title>Phytophthora genome sequences uncover evolutionary origins and mechanisms of pathogenesis.</title>
        <authorList>
            <person name="Tyler B.M."/>
            <person name="Tripathy S."/>
            <person name="Zhang X."/>
            <person name="Dehal P."/>
            <person name="Jiang R.H."/>
            <person name="Aerts A."/>
            <person name="Arredondo F.D."/>
            <person name="Baxter L."/>
            <person name="Bensasson D."/>
            <person name="Beynon J.L."/>
            <person name="Chapman J."/>
            <person name="Damasceno C.M."/>
            <person name="Dorrance A.E."/>
            <person name="Dou D."/>
            <person name="Dickerman A.W."/>
            <person name="Dubchak I.L."/>
            <person name="Garbelotto M."/>
            <person name="Gijzen M."/>
            <person name="Gordon S.G."/>
            <person name="Govers F."/>
            <person name="Grunwald N.J."/>
            <person name="Huang W."/>
            <person name="Ivors K.L."/>
            <person name="Jones R.W."/>
            <person name="Kamoun S."/>
            <person name="Krampis K."/>
            <person name="Lamour K.H."/>
            <person name="Lee M.K."/>
            <person name="McDonald W.H."/>
            <person name="Medina M."/>
            <person name="Meijer H.J."/>
            <person name="Nordberg E.K."/>
            <person name="Maclean D.J."/>
            <person name="Ospina-Giraldo M.D."/>
            <person name="Morris P.F."/>
            <person name="Phuntumart V."/>
            <person name="Putnam N.H."/>
            <person name="Rash S."/>
            <person name="Rose J.K."/>
            <person name="Sakihama Y."/>
            <person name="Salamov A.A."/>
            <person name="Savidor A."/>
            <person name="Scheuring C.F."/>
            <person name="Smith B.M."/>
            <person name="Sobral B.W."/>
            <person name="Terry A."/>
            <person name="Torto-Alalibo T.A."/>
            <person name="Win J."/>
            <person name="Xu Z."/>
            <person name="Zhang H."/>
            <person name="Grigoriev I.V."/>
            <person name="Rokhsar D.S."/>
            <person name="Boore J.L."/>
        </authorList>
    </citation>
    <scope>NUCLEOTIDE SEQUENCE [LARGE SCALE GENOMIC DNA]</scope>
    <source>
        <strain evidence="1 2">P6497</strain>
    </source>
</reference>
<dbReference type="AlphaFoldDB" id="G4ZME7"/>
<feature type="non-terminal residue" evidence="1">
    <location>
        <position position="1"/>
    </location>
</feature>
<dbReference type="KEGG" id="psoj:PHYSODRAFT_388190"/>
<sequence>LADRNWANEIKFVTYRSASEAATQQFHKFNDDTYLIAREKVDPDREGKVVRLLYLRFRLFEANGSYAIVTQSVPQDPVVCGGALENIWANDACMWNHFVPVVDESGEEHCEIHLTGCSAVGDPRSVRANVLETVMGLLRWENINVGPTLTLTQASKP</sequence>
<keyword evidence="2" id="KW-1185">Reference proteome</keyword>
<name>G4ZME7_PHYSP</name>
<accession>G4ZME7</accession>
<organism evidence="1 2">
    <name type="scientific">Phytophthora sojae (strain P6497)</name>
    <name type="common">Soybean stem and root rot agent</name>
    <name type="synonym">Phytophthora megasperma f. sp. glycines</name>
    <dbReference type="NCBI Taxonomy" id="1094619"/>
    <lineage>
        <taxon>Eukaryota</taxon>
        <taxon>Sar</taxon>
        <taxon>Stramenopiles</taxon>
        <taxon>Oomycota</taxon>
        <taxon>Peronosporomycetes</taxon>
        <taxon>Peronosporales</taxon>
        <taxon>Peronosporaceae</taxon>
        <taxon>Phytophthora</taxon>
    </lineage>
</organism>
<proteinExistence type="predicted"/>
<evidence type="ECO:0000313" key="2">
    <source>
        <dbReference type="Proteomes" id="UP000002640"/>
    </source>
</evidence>
<gene>
    <name evidence="1" type="ORF">PHYSODRAFT_388190</name>
</gene>
<dbReference type="OMA" id="TQQFHKF"/>
<dbReference type="GeneID" id="20650998"/>
<evidence type="ECO:0000313" key="1">
    <source>
        <dbReference type="EMBL" id="EGZ15000.1"/>
    </source>
</evidence>
<protein>
    <submittedName>
        <fullName evidence="1">Uncharacterized protein</fullName>
    </submittedName>
</protein>
<dbReference type="EMBL" id="JH159155">
    <property type="protein sequence ID" value="EGZ15000.1"/>
    <property type="molecule type" value="Genomic_DNA"/>
</dbReference>
<dbReference type="InParanoid" id="G4ZME7"/>
<feature type="non-terminal residue" evidence="1">
    <location>
        <position position="157"/>
    </location>
</feature>
<dbReference type="Proteomes" id="UP000002640">
    <property type="component" value="Unassembled WGS sequence"/>
</dbReference>
<dbReference type="RefSeq" id="XP_009528749.1">
    <property type="nucleotide sequence ID" value="XM_009530454.1"/>
</dbReference>